<organism evidence="6 7">
    <name type="scientific">Frankia canadensis</name>
    <dbReference type="NCBI Taxonomy" id="1836972"/>
    <lineage>
        <taxon>Bacteria</taxon>
        <taxon>Bacillati</taxon>
        <taxon>Actinomycetota</taxon>
        <taxon>Actinomycetes</taxon>
        <taxon>Frankiales</taxon>
        <taxon>Frankiaceae</taxon>
        <taxon>Frankia</taxon>
    </lineage>
</organism>
<dbReference type="Gene3D" id="2.40.100.10">
    <property type="entry name" value="Cyclophilin-like"/>
    <property type="match status" value="1"/>
</dbReference>
<evidence type="ECO:0000256" key="2">
    <source>
        <dbReference type="ARBA" id="ARBA00022801"/>
    </source>
</evidence>
<dbReference type="InterPro" id="IPR003778">
    <property type="entry name" value="CT_A_B"/>
</dbReference>
<evidence type="ECO:0000313" key="7">
    <source>
        <dbReference type="Proteomes" id="UP000234331"/>
    </source>
</evidence>
<dbReference type="Pfam" id="PF02626">
    <property type="entry name" value="CT_A_B"/>
    <property type="match status" value="1"/>
</dbReference>
<dbReference type="Proteomes" id="UP000234331">
    <property type="component" value="Unassembled WGS sequence"/>
</dbReference>
<protein>
    <submittedName>
        <fullName evidence="6">Biotin-dependent carboxylase-like protein</fullName>
    </submittedName>
</protein>
<dbReference type="AlphaFoldDB" id="A0A2I2KQY2"/>
<accession>A0A2I2KQY2</accession>
<gene>
    <name evidence="6" type="ORF">FRACA_220021</name>
</gene>
<keyword evidence="1" id="KW-0547">Nucleotide-binding</keyword>
<evidence type="ECO:0000256" key="4">
    <source>
        <dbReference type="SAM" id="MobiDB-lite"/>
    </source>
</evidence>
<dbReference type="SUPFAM" id="SSF50891">
    <property type="entry name" value="Cyclophilin-like"/>
    <property type="match status" value="1"/>
</dbReference>
<dbReference type="SMART" id="SM00797">
    <property type="entry name" value="AHS2"/>
    <property type="match status" value="1"/>
</dbReference>
<keyword evidence="2" id="KW-0378">Hydrolase</keyword>
<dbReference type="GO" id="GO:0016787">
    <property type="term" value="F:hydrolase activity"/>
    <property type="evidence" value="ECO:0007669"/>
    <property type="project" value="UniProtKB-KW"/>
</dbReference>
<evidence type="ECO:0000259" key="5">
    <source>
        <dbReference type="SMART" id="SM00797"/>
    </source>
</evidence>
<feature type="region of interest" description="Disordered" evidence="4">
    <location>
        <begin position="295"/>
        <end position="316"/>
    </location>
</feature>
<dbReference type="GO" id="GO:0005524">
    <property type="term" value="F:ATP binding"/>
    <property type="evidence" value="ECO:0007669"/>
    <property type="project" value="UniProtKB-KW"/>
</dbReference>
<dbReference type="InterPro" id="IPR029000">
    <property type="entry name" value="Cyclophilin-like_dom_sf"/>
</dbReference>
<evidence type="ECO:0000313" key="6">
    <source>
        <dbReference type="EMBL" id="SNQ48081.1"/>
    </source>
</evidence>
<evidence type="ECO:0000256" key="1">
    <source>
        <dbReference type="ARBA" id="ARBA00022741"/>
    </source>
</evidence>
<dbReference type="RefSeq" id="WP_207770298.1">
    <property type="nucleotide sequence ID" value="NZ_FZMO01000135.1"/>
</dbReference>
<dbReference type="EMBL" id="FZMO01000135">
    <property type="protein sequence ID" value="SNQ48081.1"/>
    <property type="molecule type" value="Genomic_DNA"/>
</dbReference>
<dbReference type="PANTHER" id="PTHR43309:SF3">
    <property type="entry name" value="5-OXOPROLINASE SUBUNIT C"/>
    <property type="match status" value="1"/>
</dbReference>
<reference evidence="6 7" key="1">
    <citation type="submission" date="2017-06" db="EMBL/GenBank/DDBJ databases">
        <authorList>
            <person name="Kim H.J."/>
            <person name="Triplett B.A."/>
        </authorList>
    </citation>
    <scope>NUCLEOTIDE SEQUENCE [LARGE SCALE GENOMIC DNA]</scope>
    <source>
        <strain evidence="6">FRACA_ARgP5</strain>
    </source>
</reference>
<dbReference type="InterPro" id="IPR052708">
    <property type="entry name" value="PxpC"/>
</dbReference>
<dbReference type="PANTHER" id="PTHR43309">
    <property type="entry name" value="5-OXOPROLINASE SUBUNIT C"/>
    <property type="match status" value="1"/>
</dbReference>
<proteinExistence type="predicted"/>
<evidence type="ECO:0000256" key="3">
    <source>
        <dbReference type="ARBA" id="ARBA00022840"/>
    </source>
</evidence>
<feature type="domain" description="Carboxyltransferase" evidence="5">
    <location>
        <begin position="35"/>
        <end position="305"/>
    </location>
</feature>
<keyword evidence="3" id="KW-0067">ATP-binding</keyword>
<sequence length="316" mass="32771">MSGPHGTLPRAGQVRIIAPGPFATVQDLGRPGLAHLGVTRSGAADRHSLRLANRLVGNLVGAAAIELAYGGLVARFATAALIALTGAPCPLELAGRGVGMYAPIDVPAGALLRVGVPERGVRTYLAIRGGLDVPAVLGSRSTDTLAGLGPPALTAGVDLALAREMSAPPVVDLAPQARYPSTPTLRVHLGPRDDWFTDEARSRLWTTEYEVTASSDRVGVRLLGPALRRRITSELPSEGLVPGGIQVPPDGQPVIFLADHPVTGGYPVLGVVTARDIPLIAQCRPGQRVRLRPYRRASTPGEDGLLEGGDASVAAV</sequence>
<dbReference type="NCBIfam" id="TIGR00724">
    <property type="entry name" value="urea_amlyse_rel"/>
    <property type="match status" value="1"/>
</dbReference>
<name>A0A2I2KQY2_9ACTN</name>
<keyword evidence="7" id="KW-1185">Reference proteome</keyword>